<evidence type="ECO:0000256" key="5">
    <source>
        <dbReference type="ARBA" id="ARBA00023239"/>
    </source>
</evidence>
<comment type="similarity">
    <text evidence="6">Belongs to the NnrD/CARKD family.</text>
</comment>
<protein>
    <recommendedName>
        <fullName evidence="6">ADP-dependent (S)-NAD(P)H-hydrate dehydratase</fullName>
        <ecNumber evidence="6">4.2.1.136</ecNumber>
    </recommendedName>
    <alternativeName>
        <fullName evidence="6">ADP-dependent NAD(P)HX dehydratase</fullName>
    </alternativeName>
</protein>
<dbReference type="HAMAP" id="MF_01965">
    <property type="entry name" value="NADHX_dehydratase"/>
    <property type="match status" value="1"/>
</dbReference>
<feature type="binding site" evidence="6">
    <location>
        <position position="113"/>
    </location>
    <ligand>
        <name>(6S)-NADPHX</name>
        <dbReference type="ChEBI" id="CHEBI:64076"/>
    </ligand>
</feature>
<evidence type="ECO:0000256" key="3">
    <source>
        <dbReference type="ARBA" id="ARBA00022857"/>
    </source>
</evidence>
<dbReference type="CDD" id="cd01171">
    <property type="entry name" value="YXKO-related"/>
    <property type="match status" value="1"/>
</dbReference>
<comment type="cofactor">
    <cofactor evidence="6">
        <name>Mg(2+)</name>
        <dbReference type="ChEBI" id="CHEBI:18420"/>
    </cofactor>
</comment>
<dbReference type="Pfam" id="PF01256">
    <property type="entry name" value="Carb_kinase"/>
    <property type="match status" value="1"/>
</dbReference>
<feature type="binding site" evidence="6">
    <location>
        <begin position="209"/>
        <end position="213"/>
    </location>
    <ligand>
        <name>AMP</name>
        <dbReference type="ChEBI" id="CHEBI:456215"/>
    </ligand>
</feature>
<evidence type="ECO:0000256" key="1">
    <source>
        <dbReference type="ARBA" id="ARBA00022741"/>
    </source>
</evidence>
<comment type="subunit">
    <text evidence="6">Homotetramer.</text>
</comment>
<comment type="function">
    <text evidence="6">Catalyzes the dehydration of the S-form of NAD(P)HX at the expense of ADP, which is converted to AMP. Together with NAD(P)HX epimerase, which catalyzes the epimerization of the S- and R-forms, the enzyme allows the repair of both epimers of NAD(P)HX, a damaged form of NAD(P)H that is a result of enzymatic or heat-dependent hydration.</text>
</comment>
<evidence type="ECO:0000313" key="9">
    <source>
        <dbReference type="Proteomes" id="UP000642144"/>
    </source>
</evidence>
<evidence type="ECO:0000256" key="6">
    <source>
        <dbReference type="HAMAP-Rule" id="MF_01965"/>
    </source>
</evidence>
<keyword evidence="2 6" id="KW-0067">ATP-binding</keyword>
<dbReference type="Proteomes" id="UP000642144">
    <property type="component" value="Unassembled WGS sequence"/>
</dbReference>
<dbReference type="PANTHER" id="PTHR12592">
    <property type="entry name" value="ATP-DEPENDENT (S)-NAD(P)H-HYDRATE DEHYDRATASE FAMILY MEMBER"/>
    <property type="match status" value="1"/>
</dbReference>
<evidence type="ECO:0000256" key="4">
    <source>
        <dbReference type="ARBA" id="ARBA00023027"/>
    </source>
</evidence>
<feature type="binding site" evidence="6">
    <location>
        <position position="42"/>
    </location>
    <ligand>
        <name>(6S)-NADPHX</name>
        <dbReference type="ChEBI" id="CHEBI:64076"/>
    </ligand>
</feature>
<keyword evidence="1 6" id="KW-0547">Nucleotide-binding</keyword>
<keyword evidence="9" id="KW-1185">Reference proteome</keyword>
<feature type="binding site" evidence="6">
    <location>
        <position position="172"/>
    </location>
    <ligand>
        <name>(6S)-NADPHX</name>
        <dbReference type="ChEBI" id="CHEBI:64076"/>
    </ligand>
</feature>
<gene>
    <name evidence="6" type="primary">nnrD</name>
    <name evidence="8" type="ORF">GTP69_18170</name>
</gene>
<dbReference type="InterPro" id="IPR000631">
    <property type="entry name" value="CARKD"/>
</dbReference>
<dbReference type="SUPFAM" id="SSF53613">
    <property type="entry name" value="Ribokinase-like"/>
    <property type="match status" value="1"/>
</dbReference>
<accession>A0ABW9W348</accession>
<dbReference type="EC" id="4.2.1.136" evidence="6"/>
<dbReference type="PROSITE" id="PS51383">
    <property type="entry name" value="YJEF_C_3"/>
    <property type="match status" value="1"/>
</dbReference>
<comment type="caution">
    <text evidence="8">The sequence shown here is derived from an EMBL/GenBank/DDBJ whole genome shotgun (WGS) entry which is preliminary data.</text>
</comment>
<comment type="catalytic activity">
    <reaction evidence="6">
        <text>(6S)-NADPHX + ADP = AMP + phosphate + NADPH + H(+)</text>
        <dbReference type="Rhea" id="RHEA:32235"/>
        <dbReference type="ChEBI" id="CHEBI:15378"/>
        <dbReference type="ChEBI" id="CHEBI:43474"/>
        <dbReference type="ChEBI" id="CHEBI:57783"/>
        <dbReference type="ChEBI" id="CHEBI:64076"/>
        <dbReference type="ChEBI" id="CHEBI:456215"/>
        <dbReference type="ChEBI" id="CHEBI:456216"/>
        <dbReference type="EC" id="4.2.1.136"/>
    </reaction>
</comment>
<dbReference type="RefSeq" id="WP_161056175.1">
    <property type="nucleotide sequence ID" value="NZ_WWCT01000015.1"/>
</dbReference>
<organism evidence="8 9">
    <name type="scientific">Duganella levis</name>
    <dbReference type="NCBI Taxonomy" id="2692169"/>
    <lineage>
        <taxon>Bacteria</taxon>
        <taxon>Pseudomonadati</taxon>
        <taxon>Pseudomonadota</taxon>
        <taxon>Betaproteobacteria</taxon>
        <taxon>Burkholderiales</taxon>
        <taxon>Oxalobacteraceae</taxon>
        <taxon>Telluria group</taxon>
        <taxon>Duganella</taxon>
    </lineage>
</organism>
<dbReference type="PANTHER" id="PTHR12592:SF0">
    <property type="entry name" value="ATP-DEPENDENT (S)-NAD(P)H-HYDRATE DEHYDRATASE"/>
    <property type="match status" value="1"/>
</dbReference>
<evidence type="ECO:0000313" key="8">
    <source>
        <dbReference type="EMBL" id="MYN28339.1"/>
    </source>
</evidence>
<evidence type="ECO:0000259" key="7">
    <source>
        <dbReference type="PROSITE" id="PS51383"/>
    </source>
</evidence>
<feature type="binding site" evidence="6">
    <location>
        <position position="238"/>
    </location>
    <ligand>
        <name>AMP</name>
        <dbReference type="ChEBI" id="CHEBI:456215"/>
    </ligand>
</feature>
<sequence length="298" mass="30652">MNQDITPQLLRDWPLPMPGADADKEVRGHVLIVAGSREMPGAVLLAANAALRAGAGKLTIATAASVAAHIGTAVPEARVISLQETNDGGLLADSASGLHQACQQASAVLIGPGMQDDDACCQLVRALLQCCSDSHLILDAAGMSLVGRDAECGTETAPYGFRFDRPVLLTPHAGELARLTGADKQDIQAQPEAAARLAAQRWQATVALKGALTVLATVDGRQWRHQGGNAGLAISGSGDVLAGIITGLAARGATLEQAAAWGIALHALAGEQLALKHGPLGYLARELSNEVPALLRAF</sequence>
<dbReference type="InterPro" id="IPR029056">
    <property type="entry name" value="Ribokinase-like"/>
</dbReference>
<keyword evidence="3 6" id="KW-0521">NADP</keyword>
<evidence type="ECO:0000256" key="2">
    <source>
        <dbReference type="ARBA" id="ARBA00022840"/>
    </source>
</evidence>
<name>A0ABW9W348_9BURK</name>
<feature type="binding site" evidence="6">
    <location>
        <position position="239"/>
    </location>
    <ligand>
        <name>(6S)-NADPHX</name>
        <dbReference type="ChEBI" id="CHEBI:64076"/>
    </ligand>
</feature>
<proteinExistence type="inferred from homology"/>
<dbReference type="NCBIfam" id="TIGR00196">
    <property type="entry name" value="yjeF_cterm"/>
    <property type="match status" value="1"/>
</dbReference>
<dbReference type="Gene3D" id="3.40.1190.20">
    <property type="match status" value="1"/>
</dbReference>
<dbReference type="EMBL" id="WWCT01000015">
    <property type="protein sequence ID" value="MYN28339.1"/>
    <property type="molecule type" value="Genomic_DNA"/>
</dbReference>
<keyword evidence="4 6" id="KW-0520">NAD</keyword>
<comment type="catalytic activity">
    <reaction evidence="6">
        <text>(6S)-NADHX + ADP = AMP + phosphate + NADH + H(+)</text>
        <dbReference type="Rhea" id="RHEA:32223"/>
        <dbReference type="ChEBI" id="CHEBI:15378"/>
        <dbReference type="ChEBI" id="CHEBI:43474"/>
        <dbReference type="ChEBI" id="CHEBI:57945"/>
        <dbReference type="ChEBI" id="CHEBI:64074"/>
        <dbReference type="ChEBI" id="CHEBI:456215"/>
        <dbReference type="ChEBI" id="CHEBI:456216"/>
        <dbReference type="EC" id="4.2.1.136"/>
    </reaction>
</comment>
<reference evidence="8 9" key="1">
    <citation type="submission" date="2019-12" db="EMBL/GenBank/DDBJ databases">
        <title>Novel species isolated from a subtropical stream in China.</title>
        <authorList>
            <person name="Lu H."/>
        </authorList>
    </citation>
    <scope>NUCLEOTIDE SEQUENCE [LARGE SCALE GENOMIC DNA]</scope>
    <source>
        <strain evidence="8 9">CY42W</strain>
    </source>
</reference>
<keyword evidence="5 6" id="KW-0456">Lyase</keyword>
<feature type="domain" description="YjeF C-terminal" evidence="7">
    <location>
        <begin position="7"/>
        <end position="298"/>
    </location>
</feature>